<comment type="caution">
    <text evidence="2">The sequence shown here is derived from an EMBL/GenBank/DDBJ whole genome shotgun (WGS) entry which is preliminary data.</text>
</comment>
<dbReference type="EMBL" id="LAVV01006747">
    <property type="protein sequence ID" value="KNZ58507.1"/>
    <property type="molecule type" value="Genomic_DNA"/>
</dbReference>
<organism evidence="2 3">
    <name type="scientific">Puccinia sorghi</name>
    <dbReference type="NCBI Taxonomy" id="27349"/>
    <lineage>
        <taxon>Eukaryota</taxon>
        <taxon>Fungi</taxon>
        <taxon>Dikarya</taxon>
        <taxon>Basidiomycota</taxon>
        <taxon>Pucciniomycotina</taxon>
        <taxon>Pucciniomycetes</taxon>
        <taxon>Pucciniales</taxon>
        <taxon>Pucciniaceae</taxon>
        <taxon>Puccinia</taxon>
    </lineage>
</organism>
<dbReference type="Proteomes" id="UP000037035">
    <property type="component" value="Unassembled WGS sequence"/>
</dbReference>
<dbReference type="VEuPathDB" id="FungiDB:VP01_1919g3"/>
<protein>
    <submittedName>
        <fullName evidence="2">Uncharacterized protein</fullName>
    </submittedName>
</protein>
<keyword evidence="3" id="KW-1185">Reference proteome</keyword>
<reference evidence="2 3" key="1">
    <citation type="submission" date="2015-08" db="EMBL/GenBank/DDBJ databases">
        <title>Next Generation Sequencing and Analysis of the Genome of Puccinia sorghi L Schw, the Causal Agent of Maize Common Rust.</title>
        <authorList>
            <person name="Rochi L."/>
            <person name="Burguener G."/>
            <person name="Darino M."/>
            <person name="Turjanski A."/>
            <person name="Kreff E."/>
            <person name="Dieguez M.J."/>
            <person name="Sacco F."/>
        </authorList>
    </citation>
    <scope>NUCLEOTIDE SEQUENCE [LARGE SCALE GENOMIC DNA]</scope>
    <source>
        <strain evidence="2 3">RO10H11247</strain>
    </source>
</reference>
<sequence length="475" mass="54036">MSCCVLGRHVCPVFERFYITCVCVFENKVRRKVKKKLHCKWIYKGDRDGGSTVIFHHTPRDHDSRNISRATRPTSLQTRQKKKKNIVATLRATSRKFIPKNLVPENLALHGELTSFLRLAAHTLKTHWGTLDEIILVNRLNRSATFQMTIIEPYSGQMGDEIQWFPRGCKQICQCHSCLGVLTQVFVCYQITGAAVCQVSGYNKGHHIISRCAGEVEVLTFPGSRLSPAWPRSYLSSVMTAIKSNSCCWRVAESIGGCGAGLVVFCFLVLMVGSRDREVCISNPVAPELFPWNLHANVSLKYTASQVELRMKLVVTCIDLLSSFQYEFEFQKNIKNPNENVVINTQGLMFYLEIIITHISYGHRFMTLIFFFYVMISLCKAWLNHSWKKVGVITEAFCDFHVNCRQLNFTRARKEAYLGGGMIEVKNIYGKLIFQPVWAFFLFVAIPPGLNDSDDGARERGKKGFGPFLERLNGK</sequence>
<gene>
    <name evidence="2" type="ORF">VP01_1919g3</name>
</gene>
<feature type="transmembrane region" description="Helical" evidence="1">
    <location>
        <begin position="254"/>
        <end position="273"/>
    </location>
</feature>
<feature type="transmembrane region" description="Helical" evidence="1">
    <location>
        <begin position="341"/>
        <end position="359"/>
    </location>
</feature>
<keyword evidence="1" id="KW-0812">Transmembrane</keyword>
<dbReference type="AlphaFoldDB" id="A0A0L6VD73"/>
<feature type="transmembrane region" description="Helical" evidence="1">
    <location>
        <begin position="432"/>
        <end position="450"/>
    </location>
</feature>
<name>A0A0L6VD73_9BASI</name>
<keyword evidence="1" id="KW-0472">Membrane</keyword>
<feature type="transmembrane region" description="Helical" evidence="1">
    <location>
        <begin position="365"/>
        <end position="383"/>
    </location>
</feature>
<evidence type="ECO:0000313" key="2">
    <source>
        <dbReference type="EMBL" id="KNZ58507.1"/>
    </source>
</evidence>
<proteinExistence type="predicted"/>
<accession>A0A0L6VD73</accession>
<keyword evidence="1" id="KW-1133">Transmembrane helix</keyword>
<evidence type="ECO:0000313" key="3">
    <source>
        <dbReference type="Proteomes" id="UP000037035"/>
    </source>
</evidence>
<evidence type="ECO:0000256" key="1">
    <source>
        <dbReference type="SAM" id="Phobius"/>
    </source>
</evidence>